<evidence type="ECO:0000313" key="2">
    <source>
        <dbReference type="Proteomes" id="UP001165275"/>
    </source>
</evidence>
<evidence type="ECO:0000313" key="1">
    <source>
        <dbReference type="EMBL" id="MCL1028775.1"/>
    </source>
</evidence>
<organism evidence="1 2">
    <name type="scientific">Serratia silvae</name>
    <dbReference type="NCBI Taxonomy" id="2824122"/>
    <lineage>
        <taxon>Bacteria</taxon>
        <taxon>Pseudomonadati</taxon>
        <taxon>Pseudomonadota</taxon>
        <taxon>Gammaproteobacteria</taxon>
        <taxon>Enterobacterales</taxon>
        <taxon>Yersiniaceae</taxon>
        <taxon>Serratia</taxon>
    </lineage>
</organism>
<comment type="caution">
    <text evidence="1">The sequence shown here is derived from an EMBL/GenBank/DDBJ whole genome shotgun (WGS) entry which is preliminary data.</text>
</comment>
<reference evidence="1" key="1">
    <citation type="submission" date="2021-04" db="EMBL/GenBank/DDBJ databases">
        <title>Genome sequence of Serratia sp. arafor3.</title>
        <authorList>
            <person name="Besaury L."/>
        </authorList>
    </citation>
    <scope>NUCLEOTIDE SEQUENCE</scope>
    <source>
        <strain evidence="1">Arafor3</strain>
    </source>
</reference>
<gene>
    <name evidence="1" type="ORF">KAJ71_07020</name>
</gene>
<proteinExistence type="predicted"/>
<dbReference type="Proteomes" id="UP001165275">
    <property type="component" value="Unassembled WGS sequence"/>
</dbReference>
<keyword evidence="2" id="KW-1185">Reference proteome</keyword>
<name>A0ABT0K9T3_9GAMM</name>
<dbReference type="RefSeq" id="WP_248945057.1">
    <property type="nucleotide sequence ID" value="NZ_CBCSGY010000005.1"/>
</dbReference>
<sequence>MNNIQNINNLKQINEETQEIDKVLSLEELSQLSPAKVDLNLGMIFMIEQWKMEILTSDGTTDESSREW</sequence>
<protein>
    <submittedName>
        <fullName evidence="1">Uncharacterized protein</fullName>
    </submittedName>
</protein>
<dbReference type="EMBL" id="JAGQDC010000004">
    <property type="protein sequence ID" value="MCL1028775.1"/>
    <property type="molecule type" value="Genomic_DNA"/>
</dbReference>
<accession>A0ABT0K9T3</accession>